<protein>
    <submittedName>
        <fullName evidence="2">Uncharacterized protein</fullName>
    </submittedName>
</protein>
<gene>
    <name evidence="2" type="ORF">COS76_02825</name>
</gene>
<evidence type="ECO:0000313" key="2">
    <source>
        <dbReference type="EMBL" id="PIU75056.1"/>
    </source>
</evidence>
<accession>A0A2M7AWU2</accession>
<reference evidence="3" key="1">
    <citation type="submission" date="2017-09" db="EMBL/GenBank/DDBJ databases">
        <title>Depth-based differentiation of microbial function through sediment-hosted aquifers and enrichment of novel symbionts in the deep terrestrial subsurface.</title>
        <authorList>
            <person name="Probst A.J."/>
            <person name="Ladd B."/>
            <person name="Jarett J.K."/>
            <person name="Geller-Mcgrath D.E."/>
            <person name="Sieber C.M.K."/>
            <person name="Emerson J.B."/>
            <person name="Anantharaman K."/>
            <person name="Thomas B.C."/>
            <person name="Malmstrom R."/>
            <person name="Stieglmeier M."/>
            <person name="Klingl A."/>
            <person name="Woyke T."/>
            <person name="Ryan C.M."/>
            <person name="Banfield J.F."/>
        </authorList>
    </citation>
    <scope>NUCLEOTIDE SEQUENCE [LARGE SCALE GENOMIC DNA]</scope>
</reference>
<keyword evidence="1" id="KW-1133">Transmembrane helix</keyword>
<comment type="caution">
    <text evidence="2">The sequence shown here is derived from an EMBL/GenBank/DDBJ whole genome shotgun (WGS) entry which is preliminary data.</text>
</comment>
<evidence type="ECO:0000256" key="1">
    <source>
        <dbReference type="SAM" id="Phobius"/>
    </source>
</evidence>
<organism evidence="2 3">
    <name type="scientific">Candidatus Portnoybacteria bacterium CG06_land_8_20_14_3_00_39_12</name>
    <dbReference type="NCBI Taxonomy" id="1974809"/>
    <lineage>
        <taxon>Bacteria</taxon>
        <taxon>Candidatus Portnoyibacteriota</taxon>
    </lineage>
</organism>
<feature type="transmembrane region" description="Helical" evidence="1">
    <location>
        <begin position="7"/>
        <end position="28"/>
    </location>
</feature>
<dbReference type="Proteomes" id="UP000228775">
    <property type="component" value="Unassembled WGS sequence"/>
</dbReference>
<evidence type="ECO:0000313" key="3">
    <source>
        <dbReference type="Proteomes" id="UP000228775"/>
    </source>
</evidence>
<keyword evidence="1" id="KW-0472">Membrane</keyword>
<sequence>MRKNQIVLVSILATVILVGAVFGVYYWFQYVRPEVEVSTKEEGIDLCAEFPKVEGEVTCQEAIQLALEKYPGIITSIRRTQAEYIDTQEIWLLKLILKEPVRANSVEYDIEVSVNRDNKEIFIYRFIERQK</sequence>
<proteinExistence type="predicted"/>
<dbReference type="EMBL" id="PEVY01000058">
    <property type="protein sequence ID" value="PIU75056.1"/>
    <property type="molecule type" value="Genomic_DNA"/>
</dbReference>
<name>A0A2M7AWU2_9BACT</name>
<keyword evidence="1" id="KW-0812">Transmembrane</keyword>
<dbReference type="AlphaFoldDB" id="A0A2M7AWU2"/>